<comment type="function">
    <text evidence="2 10">Catalyzes the formation of the alpha-1,6-glucosidic linkages in glycogen by scission of a 1,4-alpha-linked oligosaccharide from growing alpha-1,4-glucan chains and the subsequent attachment of the oligosaccharide to the alpha-1,6 position.</text>
</comment>
<dbReference type="Gene3D" id="2.60.40.1180">
    <property type="entry name" value="Golgi alpha-mannosidase II"/>
    <property type="match status" value="1"/>
</dbReference>
<dbReference type="SUPFAM" id="SSF51445">
    <property type="entry name" value="(Trans)glycosidases"/>
    <property type="match status" value="1"/>
</dbReference>
<dbReference type="NCBIfam" id="NF003811">
    <property type="entry name" value="PRK05402.1"/>
    <property type="match status" value="1"/>
</dbReference>
<dbReference type="InterPro" id="IPR014756">
    <property type="entry name" value="Ig_E-set"/>
</dbReference>
<evidence type="ECO:0000256" key="9">
    <source>
        <dbReference type="ARBA" id="ARBA00023277"/>
    </source>
</evidence>
<comment type="catalytic activity">
    <reaction evidence="1 10">
        <text>Transfers a segment of a (1-&gt;4)-alpha-D-glucan chain to a primary hydroxy group in a similar glucan chain.</text>
        <dbReference type="EC" id="2.4.1.18"/>
    </reaction>
</comment>
<evidence type="ECO:0000256" key="5">
    <source>
        <dbReference type="ARBA" id="ARBA00022600"/>
    </source>
</evidence>
<dbReference type="EMBL" id="JAGGJZ010000017">
    <property type="protein sequence ID" value="MBP1890891.1"/>
    <property type="molecule type" value="Genomic_DNA"/>
</dbReference>
<evidence type="ECO:0000256" key="1">
    <source>
        <dbReference type="ARBA" id="ARBA00000826"/>
    </source>
</evidence>
<gene>
    <name evidence="10" type="primary">glgB</name>
    <name evidence="12" type="ORF">J2Z53_002540</name>
</gene>
<keyword evidence="8 10" id="KW-0320">Glycogen biosynthesis</keyword>
<evidence type="ECO:0000256" key="6">
    <source>
        <dbReference type="ARBA" id="ARBA00022676"/>
    </source>
</evidence>
<dbReference type="InterPro" id="IPR013783">
    <property type="entry name" value="Ig-like_fold"/>
</dbReference>
<comment type="pathway">
    <text evidence="3 10">Glycan biosynthesis; glycogen biosynthesis.</text>
</comment>
<dbReference type="SMART" id="SM00642">
    <property type="entry name" value="Aamy"/>
    <property type="match status" value="1"/>
</dbReference>
<evidence type="ECO:0000256" key="2">
    <source>
        <dbReference type="ARBA" id="ARBA00002953"/>
    </source>
</evidence>
<dbReference type="CDD" id="cd02855">
    <property type="entry name" value="E_set_GBE_prok_N"/>
    <property type="match status" value="1"/>
</dbReference>
<keyword evidence="7 10" id="KW-0808">Transferase</keyword>
<dbReference type="SUPFAM" id="SSF81296">
    <property type="entry name" value="E set domains"/>
    <property type="match status" value="1"/>
</dbReference>
<comment type="subunit">
    <text evidence="10">Monomer.</text>
</comment>
<evidence type="ECO:0000256" key="10">
    <source>
        <dbReference type="HAMAP-Rule" id="MF_00685"/>
    </source>
</evidence>
<accession>A0ABS4F3R0</accession>
<dbReference type="InterPro" id="IPR006048">
    <property type="entry name" value="A-amylase/branching_C"/>
</dbReference>
<evidence type="ECO:0000256" key="7">
    <source>
        <dbReference type="ARBA" id="ARBA00022679"/>
    </source>
</evidence>
<dbReference type="CDD" id="cd11322">
    <property type="entry name" value="AmyAc_Glg_BE"/>
    <property type="match status" value="1"/>
</dbReference>
<dbReference type="NCBIfam" id="TIGR01515">
    <property type="entry name" value="branching_enzym"/>
    <property type="match status" value="1"/>
</dbReference>
<dbReference type="Gene3D" id="3.20.20.80">
    <property type="entry name" value="Glycosidases"/>
    <property type="match status" value="1"/>
</dbReference>
<evidence type="ECO:0000313" key="12">
    <source>
        <dbReference type="EMBL" id="MBP1890891.1"/>
    </source>
</evidence>
<dbReference type="InterPro" id="IPR044143">
    <property type="entry name" value="GlgB_N_E_set_prok"/>
</dbReference>
<dbReference type="PANTHER" id="PTHR43651:SF3">
    <property type="entry name" value="1,4-ALPHA-GLUCAN-BRANCHING ENZYME"/>
    <property type="match status" value="1"/>
</dbReference>
<reference evidence="12 13" key="1">
    <citation type="submission" date="2021-03" db="EMBL/GenBank/DDBJ databases">
        <title>Genomic Encyclopedia of Type Strains, Phase IV (KMG-IV): sequencing the most valuable type-strain genomes for metagenomic binning, comparative biology and taxonomic classification.</title>
        <authorList>
            <person name="Goeker M."/>
        </authorList>
    </citation>
    <scope>NUCLEOTIDE SEQUENCE [LARGE SCALE GENOMIC DNA]</scope>
    <source>
        <strain evidence="12 13">DSM 3984</strain>
    </source>
</reference>
<dbReference type="RefSeq" id="WP_209797805.1">
    <property type="nucleotide sequence ID" value="NZ_JAGGJZ010000017.1"/>
</dbReference>
<dbReference type="InterPro" id="IPR037439">
    <property type="entry name" value="Branching_enzy"/>
</dbReference>
<keyword evidence="6 10" id="KW-0328">Glycosyltransferase</keyword>
<dbReference type="InterPro" id="IPR006047">
    <property type="entry name" value="GH13_cat_dom"/>
</dbReference>
<protein>
    <recommendedName>
        <fullName evidence="10">1,4-alpha-glucan branching enzyme GlgB</fullName>
        <ecNumber evidence="10">2.4.1.18</ecNumber>
    </recommendedName>
    <alternativeName>
        <fullName evidence="10">1,4-alpha-D-glucan:1,4-alpha-D-glucan 6-glucosyl-transferase</fullName>
    </alternativeName>
    <alternativeName>
        <fullName evidence="10">Alpha-(1-&gt;4)-glucan branching enzyme</fullName>
    </alternativeName>
    <alternativeName>
        <fullName evidence="10">Glycogen branching enzyme</fullName>
        <shortName evidence="10">BE</shortName>
    </alternativeName>
</protein>
<dbReference type="Proteomes" id="UP000783390">
    <property type="component" value="Unassembled WGS sequence"/>
</dbReference>
<dbReference type="GO" id="GO:0003844">
    <property type="term" value="F:1,4-alpha-glucan branching enzyme activity"/>
    <property type="evidence" value="ECO:0007669"/>
    <property type="project" value="UniProtKB-EC"/>
</dbReference>
<dbReference type="Pfam" id="PF02922">
    <property type="entry name" value="CBM_48"/>
    <property type="match status" value="1"/>
</dbReference>
<dbReference type="InterPro" id="IPR006407">
    <property type="entry name" value="GlgB"/>
</dbReference>
<dbReference type="InterPro" id="IPR004193">
    <property type="entry name" value="Glyco_hydro_13_N"/>
</dbReference>
<comment type="similarity">
    <text evidence="4 10">Belongs to the glycosyl hydrolase 13 family. GlgB subfamily.</text>
</comment>
<dbReference type="Pfam" id="PF02806">
    <property type="entry name" value="Alpha-amylase_C"/>
    <property type="match status" value="1"/>
</dbReference>
<organism evidence="12 13">
    <name type="scientific">Clostridium moniliforme</name>
    <dbReference type="NCBI Taxonomy" id="39489"/>
    <lineage>
        <taxon>Bacteria</taxon>
        <taxon>Bacillati</taxon>
        <taxon>Bacillota</taxon>
        <taxon>Clostridia</taxon>
        <taxon>Eubacteriales</taxon>
        <taxon>Clostridiaceae</taxon>
        <taxon>Clostridium</taxon>
    </lineage>
</organism>
<evidence type="ECO:0000256" key="8">
    <source>
        <dbReference type="ARBA" id="ARBA00023056"/>
    </source>
</evidence>
<evidence type="ECO:0000313" key="13">
    <source>
        <dbReference type="Proteomes" id="UP000783390"/>
    </source>
</evidence>
<feature type="active site" description="Proton donor" evidence="10">
    <location>
        <position position="373"/>
    </location>
</feature>
<sequence length="656" mass="77357">MVQSTKKKVIIKKGDITEFDNYLFHEGKNYNSYRFMGSHNIVENRKRGIRFTTWAPKASSVYVVGEFSDFKPLEEYKMEKITNMGIWSLFVRGLKAGVKYKYYIINQWESKGVYKADPYALLSEVRPNTASIVKEDIKFKWTDRKWINRRNKTNVYESPINIYEVHLGSWKTKDGEFLTYSELEEKLPEYVVEMGYTHVELMPLVEHPLDASWGYQGIGYYSPTSRYGNAEGLKELINELHRNNIGVILDWVPGHFCKDEQGLYMFDGSPTYEYEEGWKADNKGWGTFNFDLGKPEVRSFLISNALYWIREFHIDGLRVDAVSNIIYLNYGRKEGEWRPNKYGEDGCLEGIEFLQELNKAVFFEFNNIMMIAEESTSWPNVCKPVESGGLGFNFKWNMGWMNDTLEYIELDPIYRKYHHNKLTFSMMYNYSENFILPISHDEVVHGKKSLVNKMWGDYWNKFAGLRMYIAYMIGHPGKKLLFMGSEFGQFIEWREYEELEWKLIESFDMHKKTKDYFRKINNFYKENNSLWELDYSPEGFKWIDADNNEQSILIFMRKGKKDKDTLIFICNFTPEVYYDFKVGVPYLADYKEVFNTDNKDYGGSGQTMEDVLVAEDISYHNMPYSIKIKVPPMAVSIIGIKSFSKYVLENKTIIEK</sequence>
<evidence type="ECO:0000256" key="4">
    <source>
        <dbReference type="ARBA" id="ARBA00009000"/>
    </source>
</evidence>
<proteinExistence type="inferred from homology"/>
<dbReference type="Gene3D" id="2.60.40.10">
    <property type="entry name" value="Immunoglobulins"/>
    <property type="match status" value="1"/>
</dbReference>
<dbReference type="HAMAP" id="MF_00685">
    <property type="entry name" value="GlgB"/>
    <property type="match status" value="1"/>
</dbReference>
<dbReference type="PIRSF" id="PIRSF000463">
    <property type="entry name" value="GlgB"/>
    <property type="match status" value="1"/>
</dbReference>
<feature type="domain" description="Glycosyl hydrolase family 13 catalytic" evidence="11">
    <location>
        <begin position="164"/>
        <end position="518"/>
    </location>
</feature>
<dbReference type="SUPFAM" id="SSF51011">
    <property type="entry name" value="Glycosyl hydrolase domain"/>
    <property type="match status" value="1"/>
</dbReference>
<dbReference type="InterPro" id="IPR013780">
    <property type="entry name" value="Glyco_hydro_b"/>
</dbReference>
<keyword evidence="5 10" id="KW-0321">Glycogen metabolism</keyword>
<feature type="active site" description="Nucleophile" evidence="10">
    <location>
        <position position="320"/>
    </location>
</feature>
<dbReference type="NCBIfam" id="NF008967">
    <property type="entry name" value="PRK12313.1"/>
    <property type="match status" value="1"/>
</dbReference>
<keyword evidence="13" id="KW-1185">Reference proteome</keyword>
<dbReference type="PANTHER" id="PTHR43651">
    <property type="entry name" value="1,4-ALPHA-GLUCAN-BRANCHING ENZYME"/>
    <property type="match status" value="1"/>
</dbReference>
<dbReference type="EC" id="2.4.1.18" evidence="10"/>
<name>A0ABS4F3R0_9CLOT</name>
<comment type="caution">
    <text evidence="12">The sequence shown here is derived from an EMBL/GenBank/DDBJ whole genome shotgun (WGS) entry which is preliminary data.</text>
</comment>
<dbReference type="InterPro" id="IPR017853">
    <property type="entry name" value="GH"/>
</dbReference>
<evidence type="ECO:0000256" key="3">
    <source>
        <dbReference type="ARBA" id="ARBA00004964"/>
    </source>
</evidence>
<evidence type="ECO:0000259" key="11">
    <source>
        <dbReference type="SMART" id="SM00642"/>
    </source>
</evidence>
<keyword evidence="9 10" id="KW-0119">Carbohydrate metabolism</keyword>